<organism evidence="2 3">
    <name type="scientific">Roseateles agri</name>
    <dbReference type="NCBI Taxonomy" id="3098619"/>
    <lineage>
        <taxon>Bacteria</taxon>
        <taxon>Pseudomonadati</taxon>
        <taxon>Pseudomonadota</taxon>
        <taxon>Betaproteobacteria</taxon>
        <taxon>Burkholderiales</taxon>
        <taxon>Sphaerotilaceae</taxon>
        <taxon>Roseateles</taxon>
    </lineage>
</organism>
<keyword evidence="3" id="KW-1185">Reference proteome</keyword>
<dbReference type="RefSeq" id="WP_320422781.1">
    <property type="nucleotide sequence ID" value="NZ_JAXCLA010000003.1"/>
</dbReference>
<dbReference type="EMBL" id="JAXCLA010000003">
    <property type="protein sequence ID" value="MDY0744871.1"/>
    <property type="molecule type" value="Genomic_DNA"/>
</dbReference>
<accession>A0ABU5DGF0</accession>
<feature type="signal peptide" evidence="1">
    <location>
        <begin position="1"/>
        <end position="25"/>
    </location>
</feature>
<feature type="chain" id="PRO_5045725871" evidence="1">
    <location>
        <begin position="26"/>
        <end position="125"/>
    </location>
</feature>
<evidence type="ECO:0000256" key="1">
    <source>
        <dbReference type="SAM" id="SignalP"/>
    </source>
</evidence>
<dbReference type="Proteomes" id="UP001285263">
    <property type="component" value="Unassembled WGS sequence"/>
</dbReference>
<evidence type="ECO:0000313" key="3">
    <source>
        <dbReference type="Proteomes" id="UP001285263"/>
    </source>
</evidence>
<protein>
    <submittedName>
        <fullName evidence="2">DUF4148 domain-containing protein</fullName>
    </submittedName>
</protein>
<dbReference type="InterPro" id="IPR025421">
    <property type="entry name" value="DUF4148"/>
</dbReference>
<keyword evidence="1" id="KW-0732">Signal</keyword>
<name>A0ABU5DGF0_9BURK</name>
<sequence>MNTLNKFLAAAATATVLLSGNAAFAADTAPTRAQVVAELAQARADGSIAAFNSDDSEHFLQKASTAKASAVQAATLPKTRAQVIAELRASQQDGTLALMHSEFPSDQARLAQIQAQKAAATAMAE</sequence>
<proteinExistence type="predicted"/>
<dbReference type="Pfam" id="PF13663">
    <property type="entry name" value="DUF4148"/>
    <property type="match status" value="2"/>
</dbReference>
<comment type="caution">
    <text evidence="2">The sequence shown here is derived from an EMBL/GenBank/DDBJ whole genome shotgun (WGS) entry which is preliminary data.</text>
</comment>
<gene>
    <name evidence="2" type="ORF">SNE35_10155</name>
</gene>
<evidence type="ECO:0000313" key="2">
    <source>
        <dbReference type="EMBL" id="MDY0744871.1"/>
    </source>
</evidence>
<reference evidence="2 3" key="1">
    <citation type="submission" date="2023-11" db="EMBL/GenBank/DDBJ databases">
        <title>Paucibacter sp. nov., isolated from fresh soil in Korea.</title>
        <authorList>
            <person name="Le N.T.T."/>
        </authorList>
    </citation>
    <scope>NUCLEOTIDE SEQUENCE [LARGE SCALE GENOMIC DNA]</scope>
    <source>
        <strain evidence="2 3">R3-3</strain>
    </source>
</reference>